<protein>
    <recommendedName>
        <fullName evidence="3">Transposase IS30-like HTH domain-containing protein</fullName>
    </recommendedName>
</protein>
<evidence type="ECO:0008006" key="3">
    <source>
        <dbReference type="Google" id="ProtNLM"/>
    </source>
</evidence>
<dbReference type="AlphaFoldDB" id="A0A6G8B0A8"/>
<organism evidence="1 2">
    <name type="scientific">Weissella coleopterorum</name>
    <dbReference type="NCBI Taxonomy" id="2714949"/>
    <lineage>
        <taxon>Bacteria</taxon>
        <taxon>Bacillati</taxon>
        <taxon>Bacillota</taxon>
        <taxon>Bacilli</taxon>
        <taxon>Lactobacillales</taxon>
        <taxon>Lactobacillaceae</taxon>
        <taxon>Weissella</taxon>
    </lineage>
</organism>
<evidence type="ECO:0000313" key="2">
    <source>
        <dbReference type="Proteomes" id="UP000500741"/>
    </source>
</evidence>
<name>A0A6G8B0A8_9LACO</name>
<proteinExistence type="predicted"/>
<sequence length="53" mass="6152">MRHDSLSINSIAKSLNRTSTISRELNRNKYSTSKIQSRYHTYKTHCGIKAIIK</sequence>
<keyword evidence="2" id="KW-1185">Reference proteome</keyword>
<gene>
    <name evidence="1" type="ORF">G7084_05095</name>
</gene>
<dbReference type="EMBL" id="CP049888">
    <property type="protein sequence ID" value="QIL50744.1"/>
    <property type="molecule type" value="Genomic_DNA"/>
</dbReference>
<accession>A0A6G8B0A8</accession>
<reference evidence="1 2" key="1">
    <citation type="submission" date="2020-03" db="EMBL/GenBank/DDBJ databases">
        <title>Weissella sp. nov., isolated from Cybister lewisianus.</title>
        <authorList>
            <person name="Hyun D.-W."/>
            <person name="Bae J.-W."/>
        </authorList>
    </citation>
    <scope>NUCLEOTIDE SEQUENCE [LARGE SCALE GENOMIC DNA]</scope>
    <source>
        <strain evidence="1 2">HDW19</strain>
    </source>
</reference>
<evidence type="ECO:0000313" key="1">
    <source>
        <dbReference type="EMBL" id="QIL50744.1"/>
    </source>
</evidence>
<dbReference type="Proteomes" id="UP000500741">
    <property type="component" value="Chromosome"/>
</dbReference>
<dbReference type="KEGG" id="wco:G7084_05095"/>